<feature type="binding site" evidence="4">
    <location>
        <position position="286"/>
    </location>
    <ligand>
        <name>S-adenosyl-L-methionine</name>
        <dbReference type="ChEBI" id="CHEBI:59789"/>
    </ligand>
</feature>
<proteinExistence type="inferred from homology"/>
<dbReference type="Gene3D" id="2.40.50.1070">
    <property type="match status" value="1"/>
</dbReference>
<name>A0ABS4KTN5_9CLOT</name>
<comment type="similarity">
    <text evidence="4">Belongs to the class I-like SAM-binding methyltransferase superfamily. RNA M5U methyltransferase family.</text>
</comment>
<dbReference type="NCBIfam" id="TIGR00479">
    <property type="entry name" value="rumA"/>
    <property type="match status" value="1"/>
</dbReference>
<dbReference type="RefSeq" id="WP_209702557.1">
    <property type="nucleotide sequence ID" value="NZ_JAGGLM010000014.1"/>
</dbReference>
<feature type="domain" description="TRAM" evidence="6">
    <location>
        <begin position="1"/>
        <end position="58"/>
    </location>
</feature>
<dbReference type="PROSITE" id="PS01230">
    <property type="entry name" value="TRMA_1"/>
    <property type="match status" value="1"/>
</dbReference>
<evidence type="ECO:0000256" key="5">
    <source>
        <dbReference type="PROSITE-ProRule" id="PRU10015"/>
    </source>
</evidence>
<evidence type="ECO:0000259" key="6">
    <source>
        <dbReference type="PROSITE" id="PS50926"/>
    </source>
</evidence>
<feature type="binding site" evidence="4">
    <location>
        <position position="315"/>
    </location>
    <ligand>
        <name>S-adenosyl-L-methionine</name>
        <dbReference type="ChEBI" id="CHEBI:59789"/>
    </ligand>
</feature>
<dbReference type="PANTHER" id="PTHR11061:SF30">
    <property type="entry name" value="TRNA (URACIL(54)-C(5))-METHYLTRANSFERASE"/>
    <property type="match status" value="1"/>
</dbReference>
<dbReference type="CDD" id="cd02440">
    <property type="entry name" value="AdoMet_MTases"/>
    <property type="match status" value="1"/>
</dbReference>
<dbReference type="InterPro" id="IPR010280">
    <property type="entry name" value="U5_MeTrfase_fam"/>
</dbReference>
<dbReference type="Gene3D" id="2.40.50.140">
    <property type="entry name" value="Nucleic acid-binding proteins"/>
    <property type="match status" value="1"/>
</dbReference>
<keyword evidence="3 4" id="KW-0949">S-adenosyl-L-methionine</keyword>
<keyword evidence="2 4" id="KW-0808">Transferase</keyword>
<organism evidence="7 8">
    <name type="scientific">Clostridium algifaecis</name>
    <dbReference type="NCBI Taxonomy" id="1472040"/>
    <lineage>
        <taxon>Bacteria</taxon>
        <taxon>Bacillati</taxon>
        <taxon>Bacillota</taxon>
        <taxon>Clostridia</taxon>
        <taxon>Eubacteriales</taxon>
        <taxon>Clostridiaceae</taxon>
        <taxon>Clostridium</taxon>
    </lineage>
</organism>
<evidence type="ECO:0000256" key="4">
    <source>
        <dbReference type="PROSITE-ProRule" id="PRU01024"/>
    </source>
</evidence>
<feature type="active site" evidence="5">
    <location>
        <position position="408"/>
    </location>
</feature>
<dbReference type="InterPro" id="IPR012340">
    <property type="entry name" value="NA-bd_OB-fold"/>
</dbReference>
<evidence type="ECO:0000256" key="1">
    <source>
        <dbReference type="ARBA" id="ARBA00022603"/>
    </source>
</evidence>
<keyword evidence="8" id="KW-1185">Reference proteome</keyword>
<dbReference type="Pfam" id="PF05958">
    <property type="entry name" value="tRNA_U5-meth_tr"/>
    <property type="match status" value="1"/>
</dbReference>
<evidence type="ECO:0000256" key="3">
    <source>
        <dbReference type="ARBA" id="ARBA00022691"/>
    </source>
</evidence>
<dbReference type="PANTHER" id="PTHR11061">
    <property type="entry name" value="RNA M5U METHYLTRANSFERASE"/>
    <property type="match status" value="1"/>
</dbReference>
<dbReference type="SUPFAM" id="SSF50249">
    <property type="entry name" value="Nucleic acid-binding proteins"/>
    <property type="match status" value="1"/>
</dbReference>
<gene>
    <name evidence="7" type="ORF">J2Z42_002124</name>
</gene>
<comment type="caution">
    <text evidence="7">The sequence shown here is derived from an EMBL/GenBank/DDBJ whole genome shotgun (WGS) entry which is preliminary data.</text>
</comment>
<dbReference type="Gene3D" id="3.40.50.150">
    <property type="entry name" value="Vaccinia Virus protein VP39"/>
    <property type="match status" value="1"/>
</dbReference>
<evidence type="ECO:0000313" key="7">
    <source>
        <dbReference type="EMBL" id="MBP2033421.1"/>
    </source>
</evidence>
<protein>
    <submittedName>
        <fullName evidence="7">23S rRNA (Uracil-5-)-methyltransferase RumA</fullName>
    </submittedName>
</protein>
<evidence type="ECO:0000256" key="2">
    <source>
        <dbReference type="ARBA" id="ARBA00022679"/>
    </source>
</evidence>
<reference evidence="7 8" key="1">
    <citation type="submission" date="2021-03" db="EMBL/GenBank/DDBJ databases">
        <title>Genomic Encyclopedia of Type Strains, Phase IV (KMG-IV): sequencing the most valuable type-strain genomes for metagenomic binning, comparative biology and taxonomic classification.</title>
        <authorList>
            <person name="Goeker M."/>
        </authorList>
    </citation>
    <scope>NUCLEOTIDE SEQUENCE [LARGE SCALE GENOMIC DNA]</scope>
    <source>
        <strain evidence="7 8">DSM 28783</strain>
    </source>
</reference>
<dbReference type="InterPro" id="IPR029063">
    <property type="entry name" value="SAM-dependent_MTases_sf"/>
</dbReference>
<dbReference type="Pfam" id="PF01938">
    <property type="entry name" value="TRAM"/>
    <property type="match status" value="1"/>
</dbReference>
<keyword evidence="1 4" id="KW-0489">Methyltransferase</keyword>
<accession>A0ABS4KTN5</accession>
<dbReference type="PROSITE" id="PS51687">
    <property type="entry name" value="SAM_MT_RNA_M5U"/>
    <property type="match status" value="1"/>
</dbReference>
<dbReference type="EMBL" id="JAGGLM010000014">
    <property type="protein sequence ID" value="MBP2033421.1"/>
    <property type="molecule type" value="Genomic_DNA"/>
</dbReference>
<dbReference type="Proteomes" id="UP001519307">
    <property type="component" value="Unassembled WGS sequence"/>
</dbReference>
<feature type="binding site" evidence="4">
    <location>
        <position position="336"/>
    </location>
    <ligand>
        <name>S-adenosyl-L-methionine</name>
        <dbReference type="ChEBI" id="CHEBI:59789"/>
    </ligand>
</feature>
<dbReference type="PROSITE" id="PS50926">
    <property type="entry name" value="TRAM"/>
    <property type="match status" value="1"/>
</dbReference>
<feature type="binding site" evidence="4">
    <location>
        <position position="381"/>
    </location>
    <ligand>
        <name>S-adenosyl-L-methionine</name>
        <dbReference type="ChEBI" id="CHEBI:59789"/>
    </ligand>
</feature>
<feature type="active site" description="Nucleophile" evidence="4">
    <location>
        <position position="408"/>
    </location>
</feature>
<dbReference type="InterPro" id="IPR030390">
    <property type="entry name" value="MeTrfase_TrmA_AS"/>
</dbReference>
<evidence type="ECO:0000313" key="8">
    <source>
        <dbReference type="Proteomes" id="UP001519307"/>
    </source>
</evidence>
<dbReference type="InterPro" id="IPR002792">
    <property type="entry name" value="TRAM_dom"/>
</dbReference>
<sequence length="454" mass="51406">MKIGSVYEFYIEKTSFPSIGIAYLDGKEIFIKNTFPGQKVLARVNKKKKNYLEAKLIEVLENVDYAVEPICPHFNSCGGCNSQFIPYDLQLKLKVKQVMDLFDREGIIDFNFLGIEKAPEEFEYRNKMEFTFGDSEKGGILNLGMHIKGKNFGILNVDECKIVDNDFRIVLNSVVKYFREKDFPYYKVKTRKGYLRNLVIRKGKNTGEILINIVTTSQADFDFSKMTEMLLNLNLSSKIKGILHTVNDSFSDAVKIEKLSVLYGNDYIMEKILGLKFKIFPGAFFQTNSKGAEKLYSIVREFLGDVSSKTVFDLYCGTGTIAQIVAGNASRVIGVELVEDAVKAARENARLNGIDNCEFIAGDVVKVIENLNYNPDVIILDPPRPGVHPKALKQVINFGAETIIYVSCNPKTLVKDLNVFMYYGYKIDKVKLMDMFPNTAHVECVVGIRRKDLL</sequence>
<dbReference type="SUPFAM" id="SSF53335">
    <property type="entry name" value="S-adenosyl-L-methionine-dependent methyltransferases"/>
    <property type="match status" value="1"/>
</dbReference>